<dbReference type="Gene3D" id="2.60.40.1170">
    <property type="entry name" value="Mu homology domain, subdomain B"/>
    <property type="match status" value="1"/>
</dbReference>
<gene>
    <name evidence="2" type="ORF">SGQ18_17610</name>
</gene>
<name>A0ABU4R4Q8_9FLAO</name>
<dbReference type="PANTHER" id="PTHR34819">
    <property type="entry name" value="LARGE CYSTEINE-RICH PERIPLASMIC PROTEIN OMCB"/>
    <property type="match status" value="1"/>
</dbReference>
<organism evidence="2 3">
    <name type="scientific">Flavobacterium flavipigmentatum</name>
    <dbReference type="NCBI Taxonomy" id="2893884"/>
    <lineage>
        <taxon>Bacteria</taxon>
        <taxon>Pseudomonadati</taxon>
        <taxon>Bacteroidota</taxon>
        <taxon>Flavobacteriia</taxon>
        <taxon>Flavobacteriales</taxon>
        <taxon>Flavobacteriaceae</taxon>
        <taxon>Flavobacterium</taxon>
    </lineage>
</organism>
<feature type="domain" description="DUF11" evidence="1">
    <location>
        <begin position="859"/>
        <end position="970"/>
    </location>
</feature>
<evidence type="ECO:0000313" key="3">
    <source>
        <dbReference type="Proteomes" id="UP001278738"/>
    </source>
</evidence>
<dbReference type="Proteomes" id="UP001278738">
    <property type="component" value="Unassembled WGS sequence"/>
</dbReference>
<reference evidence="2 3" key="1">
    <citation type="submission" date="2023-11" db="EMBL/GenBank/DDBJ databases">
        <title>Unpublished Manusciprt.</title>
        <authorList>
            <person name="Saticioglu I.B."/>
            <person name="Ay H."/>
            <person name="Ajmi N."/>
            <person name="Altun S."/>
            <person name="Duman M."/>
        </authorList>
    </citation>
    <scope>NUCLEOTIDE SEQUENCE [LARGE SCALE GENOMIC DNA]</scope>
    <source>
        <strain evidence="2 3">Fl-33</strain>
    </source>
</reference>
<feature type="non-terminal residue" evidence="2">
    <location>
        <position position="1132"/>
    </location>
</feature>
<protein>
    <submittedName>
        <fullName evidence="2">DUF11 domain-containing protein</fullName>
    </submittedName>
</protein>
<evidence type="ECO:0000313" key="2">
    <source>
        <dbReference type="EMBL" id="MDX6183978.1"/>
    </source>
</evidence>
<sequence length="1132" mass="115144">MACILLTAKMFSQRPSIKLKMLFWLVLFCVFSVDLQAQTGCRNVIRNGTFSGSFIQNATPNEAWLPATGAWALNTTTGIAVNNLNGVTNSAMTQNIGGISLTPVAGIVSLYFDLWAGNSGDTNGASTATLTVSLGGTIYATFTNPTGAGAVTTTLSNGATISGFTSGVVPTTFRLVSSQIRIDIPWTQTASNNVAALSFAATTPAAGDDWGVDNIYIGANCIDSDQDFVVDVVDIDDDNDGIRDVDEGVTSCSPNITPNQTTSITEGATVNNTNTTISNNYRIVGSTATQANQTVARVSLSARTGATTNDIGIDLTTNGSVQFTNNAGSAAGQFVEVTYEFNKPIDAVLTWQAGNTFDDVEDYSVEYDAGVTSAIYTAGGTANLNVTQIPGKISLNSTVDIASASNLWNIDLKNVTRLVIRRSDTGTGGAIGGITITPATFCDRDTDGDLIPDHLDVDADQDGCYDAREGGSTQALSSSGTIGGTYGANGLSSLVETNDTVAAGINYAIAQTAGINNFMQASVFTSCLTAGSDSDGDLVSDRYDMDDDNDGILDSDENACAVLANRITGNFSGSGPFTGSTLDGVNVTATVTNAANTSVTNSAGTFANEPTFWSEAVNNLSSFQTLFNWDTTAEGYIANIDQANDDKGSATITFTFSQPVYNPIIHLDRIGGLSGVIPNSAVFTVTTPGATLKKLAGTSNLYVTPTTFRRVTEMNVNPLITGVAASEASALPENGTAAGSLLVEGVYSSLTFDWTGKGAEGSGGDGIEFIFSLCRALDSDGDTIANLLDLDSDNDGCSDSNEYYNNAASAASGQQFGQLGGAVAPVLADGRVNLSAATYTGSYANVTNNAVSTVCTANIAITKTASSSTPNVGSNVTFTLTATNAGPSDATGVSVTDVLPSGYTFVSASTAAGTYTIGTGIWDIGTLANGSNATLSIIATVNASGSYTNSASIAANEADPTPGDNTSNVTPTPINIIVAVTETTPAVNGLPGGTTTALTSNDTLNGSPVVVGTAAGNVQITSSTVPVGSGLVVNADGTVTVPANTPSGNYSVSYTICEVNNPLNCSTISSTVVVSAPAIVAVTETTPAVNGLPGGTTTALTSNDTLNGSPVVVGTAAGNVQITSSTVPVGSG</sequence>
<evidence type="ECO:0000259" key="1">
    <source>
        <dbReference type="Pfam" id="PF01345"/>
    </source>
</evidence>
<dbReference type="InterPro" id="IPR047589">
    <property type="entry name" value="DUF11_rpt"/>
</dbReference>
<accession>A0ABU4R4Q8</accession>
<comment type="caution">
    <text evidence="2">The sequence shown here is derived from an EMBL/GenBank/DDBJ whole genome shotgun (WGS) entry which is preliminary data.</text>
</comment>
<dbReference type="Pfam" id="PF01345">
    <property type="entry name" value="DUF11"/>
    <property type="match status" value="1"/>
</dbReference>
<dbReference type="InterPro" id="IPR001434">
    <property type="entry name" value="OmcB-like_DUF11"/>
</dbReference>
<dbReference type="PANTHER" id="PTHR34819:SF3">
    <property type="entry name" value="CELL SURFACE PROTEIN"/>
    <property type="match status" value="1"/>
</dbReference>
<dbReference type="NCBIfam" id="TIGR01451">
    <property type="entry name" value="B_ant_repeat"/>
    <property type="match status" value="1"/>
</dbReference>
<dbReference type="InterPro" id="IPR051172">
    <property type="entry name" value="Chlamydia_OmcB"/>
</dbReference>
<dbReference type="EMBL" id="JAWXVG010000012">
    <property type="protein sequence ID" value="MDX6183978.1"/>
    <property type="molecule type" value="Genomic_DNA"/>
</dbReference>
<keyword evidence="3" id="KW-1185">Reference proteome</keyword>
<proteinExistence type="predicted"/>